<evidence type="ECO:0000313" key="9">
    <source>
        <dbReference type="EMBL" id="MFF5922533.1"/>
    </source>
</evidence>
<evidence type="ECO:0000256" key="4">
    <source>
        <dbReference type="ARBA" id="ARBA00022690"/>
    </source>
</evidence>
<dbReference type="PROSITE" id="PS00999">
    <property type="entry name" value="SSI"/>
    <property type="match status" value="1"/>
</dbReference>
<keyword evidence="5" id="KW-0722">Serine protease inhibitor</keyword>
<evidence type="ECO:0000256" key="2">
    <source>
        <dbReference type="ARBA" id="ARBA00010472"/>
    </source>
</evidence>
<dbReference type="Pfam" id="PF00720">
    <property type="entry name" value="SSI"/>
    <property type="match status" value="1"/>
</dbReference>
<feature type="signal peptide" evidence="7">
    <location>
        <begin position="1"/>
        <end position="22"/>
    </location>
</feature>
<accession>A0ABW6XYD9</accession>
<organism evidence="9 10">
    <name type="scientific">Streptomyces flavochromogenes</name>
    <dbReference type="NCBI Taxonomy" id="68199"/>
    <lineage>
        <taxon>Bacteria</taxon>
        <taxon>Bacillati</taxon>
        <taxon>Actinomycetota</taxon>
        <taxon>Actinomycetes</taxon>
        <taxon>Kitasatosporales</taxon>
        <taxon>Streptomycetaceae</taxon>
        <taxon>Streptomyces</taxon>
    </lineage>
</organism>
<keyword evidence="4" id="KW-0646">Protease inhibitor</keyword>
<comment type="subcellular location">
    <subcellularLocation>
        <location evidence="1">Secreted</location>
    </subcellularLocation>
</comment>
<keyword evidence="10" id="KW-1185">Reference proteome</keyword>
<comment type="caution">
    <text evidence="9">The sequence shown here is derived from an EMBL/GenBank/DDBJ whole genome shotgun (WGS) entry which is preliminary data.</text>
</comment>
<dbReference type="Proteomes" id="UP001602370">
    <property type="component" value="Unassembled WGS sequence"/>
</dbReference>
<evidence type="ECO:0000256" key="3">
    <source>
        <dbReference type="ARBA" id="ARBA00022525"/>
    </source>
</evidence>
<dbReference type="EMBL" id="JBIBDZ010000010">
    <property type="protein sequence ID" value="MFF5922533.1"/>
    <property type="molecule type" value="Genomic_DNA"/>
</dbReference>
<dbReference type="InterPro" id="IPR036819">
    <property type="entry name" value="Subtilisin_inhibitor-like_sf"/>
</dbReference>
<keyword evidence="7" id="KW-0732">Signal</keyword>
<dbReference type="RefSeq" id="WP_030315054.1">
    <property type="nucleotide sequence ID" value="NZ_JBIBDZ010000010.1"/>
</dbReference>
<dbReference type="InterPro" id="IPR023549">
    <property type="entry name" value="Subtilisin_inhibitor"/>
</dbReference>
<dbReference type="InterPro" id="IPR020054">
    <property type="entry name" value="Prot_inh_SSI_I16_CS"/>
</dbReference>
<proteinExistence type="inferred from homology"/>
<feature type="chain" id="PRO_5045694972" evidence="7">
    <location>
        <begin position="23"/>
        <end position="142"/>
    </location>
</feature>
<keyword evidence="6" id="KW-1015">Disulfide bond</keyword>
<keyword evidence="3" id="KW-0964">Secreted</keyword>
<name>A0ABW6XYD9_9ACTN</name>
<evidence type="ECO:0000256" key="7">
    <source>
        <dbReference type="SAM" id="SignalP"/>
    </source>
</evidence>
<evidence type="ECO:0000256" key="5">
    <source>
        <dbReference type="ARBA" id="ARBA00022900"/>
    </source>
</evidence>
<gene>
    <name evidence="9" type="ORF">ACFY8C_29985</name>
</gene>
<evidence type="ECO:0000256" key="6">
    <source>
        <dbReference type="ARBA" id="ARBA00023157"/>
    </source>
</evidence>
<reference evidence="9 10" key="1">
    <citation type="submission" date="2024-10" db="EMBL/GenBank/DDBJ databases">
        <title>The Natural Products Discovery Center: Release of the First 8490 Sequenced Strains for Exploring Actinobacteria Biosynthetic Diversity.</title>
        <authorList>
            <person name="Kalkreuter E."/>
            <person name="Kautsar S.A."/>
            <person name="Yang D."/>
            <person name="Bader C.D."/>
            <person name="Teijaro C.N."/>
            <person name="Fluegel L."/>
            <person name="Davis C.M."/>
            <person name="Simpson J.R."/>
            <person name="Lauterbach L."/>
            <person name="Steele A.D."/>
            <person name="Gui C."/>
            <person name="Meng S."/>
            <person name="Li G."/>
            <person name="Viehrig K."/>
            <person name="Ye F."/>
            <person name="Su P."/>
            <person name="Kiefer A.F."/>
            <person name="Nichols A."/>
            <person name="Cepeda A.J."/>
            <person name="Yan W."/>
            <person name="Fan B."/>
            <person name="Jiang Y."/>
            <person name="Adhikari A."/>
            <person name="Zheng C.-J."/>
            <person name="Schuster L."/>
            <person name="Cowan T.M."/>
            <person name="Smanski M.J."/>
            <person name="Chevrette M.G."/>
            <person name="De Carvalho L.P.S."/>
            <person name="Shen B."/>
        </authorList>
    </citation>
    <scope>NUCLEOTIDE SEQUENCE [LARGE SCALE GENOMIC DNA]</scope>
    <source>
        <strain evidence="9 10">NPDC012605</strain>
    </source>
</reference>
<dbReference type="SUPFAM" id="SSF55399">
    <property type="entry name" value="Subtilisin inhibitor"/>
    <property type="match status" value="1"/>
</dbReference>
<evidence type="ECO:0000256" key="1">
    <source>
        <dbReference type="ARBA" id="ARBA00004613"/>
    </source>
</evidence>
<feature type="domain" description="Subtilisin inhibitor" evidence="8">
    <location>
        <begin position="33"/>
        <end position="115"/>
    </location>
</feature>
<protein>
    <submittedName>
        <fullName evidence="9">SSI family serine proteinase inhibitor</fullName>
    </submittedName>
</protein>
<dbReference type="Gene3D" id="3.30.350.10">
    <property type="entry name" value="Subtilisin inhibitor-like"/>
    <property type="match status" value="1"/>
</dbReference>
<comment type="similarity">
    <text evidence="2">Belongs to the protease inhibitor I16 (SSI) family.</text>
</comment>
<evidence type="ECO:0000313" key="10">
    <source>
        <dbReference type="Proteomes" id="UP001602370"/>
    </source>
</evidence>
<evidence type="ECO:0000259" key="8">
    <source>
        <dbReference type="Pfam" id="PF00720"/>
    </source>
</evidence>
<sequence length="142" mass="14534">MPRFPRLALALALAALSTCSTASVAAAAASAPPDHLTLTVTDSGDPAADGTFVLTCHPAGGTHPAPQAACDRLDELTTWGTDPFAPVPPDSMCTMQYGGPATAHVTGTWAGRPVDASFRRTDGCEIARWDDFAPVLPTTTGA</sequence>